<dbReference type="PANTHER" id="PTHR30201">
    <property type="entry name" value="TRIPHOSPHORIBOSYL-DEPHOSPHO-COA SYNTHASE"/>
    <property type="match status" value="1"/>
</dbReference>
<proteinExistence type="inferred from homology"/>
<dbReference type="EMBL" id="OBMT01000017">
    <property type="protein sequence ID" value="SOC19040.1"/>
    <property type="molecule type" value="Genomic_DNA"/>
</dbReference>
<dbReference type="Pfam" id="PF01874">
    <property type="entry name" value="CitG"/>
    <property type="match status" value="1"/>
</dbReference>
<dbReference type="HAMAP" id="MF_00397">
    <property type="entry name" value="CitG"/>
    <property type="match status" value="1"/>
</dbReference>
<dbReference type="PANTHER" id="PTHR30201:SF2">
    <property type="entry name" value="2-(5''-TRIPHOSPHORIBOSYL)-3'-DEPHOSPHOCOENZYME-A SYNTHASE"/>
    <property type="match status" value="1"/>
</dbReference>
<accession>A0A285TBB7</accession>
<evidence type="ECO:0000256" key="2">
    <source>
        <dbReference type="ARBA" id="ARBA00022679"/>
    </source>
</evidence>
<evidence type="ECO:0000256" key="4">
    <source>
        <dbReference type="ARBA" id="ARBA00022840"/>
    </source>
</evidence>
<keyword evidence="7" id="KW-1185">Reference proteome</keyword>
<dbReference type="InterPro" id="IPR017551">
    <property type="entry name" value="TriPribosyl-deP-CoA_syn_CitG"/>
</dbReference>
<dbReference type="AlphaFoldDB" id="A0A285TBB7"/>
<dbReference type="RefSeq" id="WP_097071267.1">
    <property type="nucleotide sequence ID" value="NZ_OBMT01000017.1"/>
</dbReference>
<dbReference type="EC" id="2.4.2.52" evidence="5"/>
<comment type="catalytic activity">
    <reaction evidence="1 5">
        <text>3'-dephospho-CoA + ATP = 2'-(5''-triphospho-alpha-D-ribosyl)-3'-dephospho-CoA + adenine</text>
        <dbReference type="Rhea" id="RHEA:15117"/>
        <dbReference type="ChEBI" id="CHEBI:16708"/>
        <dbReference type="ChEBI" id="CHEBI:30616"/>
        <dbReference type="ChEBI" id="CHEBI:57328"/>
        <dbReference type="ChEBI" id="CHEBI:61378"/>
        <dbReference type="EC" id="2.4.2.52"/>
    </reaction>
</comment>
<dbReference type="InterPro" id="IPR002736">
    <property type="entry name" value="CitG"/>
</dbReference>
<dbReference type="OrthoDB" id="114886at2"/>
<sequence length="320" mass="33957">MKYALRRTLDWYSDMSLWPHSNAWSIGSAFLTGALLEISTHPKPGLVTPRSNGAHEDMNLQTFMISSAVIAPCLYQCAEAGLGHAGPAWTLLEQVRGIGARYEARLLDATRGVNTQRGLLFSAGILSAAAGLVTRQMPRCEEGVLFATAADMVRGIVERELRALGRRAPQTAGEKLYQQYGVTGIRGEAEAGFPSVRKLGLPALRAARDSGAPLATVLLDTLIALMTETEDTTLLWRGGPEALSFVQSRARHIRSLGGALTEAGMEAIRVFDADCITRRLSPGGSADLLAVTIGVDALLGGLLPPATPAPGTSPARAPNF</sequence>
<organism evidence="6 7">
    <name type="scientific">Rhodobacter maris</name>
    <dbReference type="NCBI Taxonomy" id="446682"/>
    <lineage>
        <taxon>Bacteria</taxon>
        <taxon>Pseudomonadati</taxon>
        <taxon>Pseudomonadota</taxon>
        <taxon>Alphaproteobacteria</taxon>
        <taxon>Rhodobacterales</taxon>
        <taxon>Rhodobacter group</taxon>
        <taxon>Rhodobacter</taxon>
    </lineage>
</organism>
<gene>
    <name evidence="5" type="primary">mdcB</name>
    <name evidence="6" type="ORF">SAMN05877831_11753</name>
</gene>
<comment type="similarity">
    <text evidence="5">Belongs to the CitG/MdcB family.</text>
</comment>
<evidence type="ECO:0000313" key="6">
    <source>
        <dbReference type="EMBL" id="SOC19040.1"/>
    </source>
</evidence>
<dbReference type="HAMAP" id="MF_01883">
    <property type="entry name" value="MdcB"/>
    <property type="match status" value="1"/>
</dbReference>
<keyword evidence="2 5" id="KW-0808">Transferase</keyword>
<reference evidence="7" key="1">
    <citation type="submission" date="2017-08" db="EMBL/GenBank/DDBJ databases">
        <authorList>
            <person name="Varghese N."/>
            <person name="Submissions S."/>
        </authorList>
    </citation>
    <scope>NUCLEOTIDE SEQUENCE [LARGE SCALE GENOMIC DNA]</scope>
    <source>
        <strain evidence="7">JA276</strain>
    </source>
</reference>
<dbReference type="Proteomes" id="UP000219111">
    <property type="component" value="Unassembled WGS sequence"/>
</dbReference>
<dbReference type="GO" id="GO:0051191">
    <property type="term" value="P:prosthetic group biosynthetic process"/>
    <property type="evidence" value="ECO:0007669"/>
    <property type="project" value="TreeGrafter"/>
</dbReference>
<keyword evidence="4 5" id="KW-0067">ATP-binding</keyword>
<evidence type="ECO:0000313" key="7">
    <source>
        <dbReference type="Proteomes" id="UP000219111"/>
    </source>
</evidence>
<evidence type="ECO:0000256" key="3">
    <source>
        <dbReference type="ARBA" id="ARBA00022741"/>
    </source>
</evidence>
<keyword evidence="3 5" id="KW-0547">Nucleotide-binding</keyword>
<dbReference type="GO" id="GO:0005524">
    <property type="term" value="F:ATP binding"/>
    <property type="evidence" value="ECO:0007669"/>
    <property type="project" value="UniProtKB-KW"/>
</dbReference>
<protein>
    <recommendedName>
        <fullName evidence="5">Probable 2-(5''-triphosphoribosyl)-3'-dephosphocoenzyme-A synthase</fullName>
        <shortName evidence="5">2-(5''-triphosphoribosyl)-3'-dephospho-CoA synthase</shortName>
        <ecNumber evidence="5">2.4.2.52</ecNumber>
    </recommendedName>
</protein>
<comment type="function">
    <text evidence="5">Involved in the formation of 2-(5''-phosphoribosyl)-3'-dephosphocoenzyme-A, the prosthetic group of the acyl-carrier protein of the malonate decarboxylase.</text>
</comment>
<evidence type="ECO:0000256" key="1">
    <source>
        <dbReference type="ARBA" id="ARBA00001210"/>
    </source>
</evidence>
<dbReference type="GO" id="GO:0046917">
    <property type="term" value="F:triphosphoribosyl-dephospho-CoA synthase activity"/>
    <property type="evidence" value="ECO:0007669"/>
    <property type="project" value="UniProtKB-UniRule"/>
</dbReference>
<dbReference type="Gene3D" id="1.10.4200.10">
    <property type="entry name" value="Triphosphoribosyl-dephospho-CoA protein"/>
    <property type="match status" value="1"/>
</dbReference>
<dbReference type="InterPro" id="IPR017555">
    <property type="entry name" value="TriPribosyl-deP-CoA_syn"/>
</dbReference>
<name>A0A285TBB7_9RHOB</name>
<dbReference type="NCBIfam" id="TIGR03132">
    <property type="entry name" value="malonate_mdcB"/>
    <property type="match status" value="1"/>
</dbReference>
<evidence type="ECO:0000256" key="5">
    <source>
        <dbReference type="HAMAP-Rule" id="MF_01883"/>
    </source>
</evidence>